<feature type="region of interest" description="Disordered" evidence="2">
    <location>
        <begin position="1"/>
        <end position="24"/>
    </location>
</feature>
<dbReference type="PROSITE" id="PS50850">
    <property type="entry name" value="MFS"/>
    <property type="match status" value="1"/>
</dbReference>
<feature type="transmembrane region" description="Helical" evidence="3">
    <location>
        <begin position="796"/>
        <end position="818"/>
    </location>
</feature>
<dbReference type="InterPro" id="IPR011701">
    <property type="entry name" value="MFS"/>
</dbReference>
<dbReference type="SUPFAM" id="SSF103473">
    <property type="entry name" value="MFS general substrate transporter"/>
    <property type="match status" value="1"/>
</dbReference>
<dbReference type="CDD" id="cd17352">
    <property type="entry name" value="MFS_MCT_SLC16"/>
    <property type="match status" value="1"/>
</dbReference>
<feature type="transmembrane region" description="Helical" evidence="3">
    <location>
        <begin position="315"/>
        <end position="336"/>
    </location>
</feature>
<organism evidence="5 6">
    <name type="scientific">Cloeon dipterum</name>
    <dbReference type="NCBI Taxonomy" id="197152"/>
    <lineage>
        <taxon>Eukaryota</taxon>
        <taxon>Metazoa</taxon>
        <taxon>Ecdysozoa</taxon>
        <taxon>Arthropoda</taxon>
        <taxon>Hexapoda</taxon>
        <taxon>Insecta</taxon>
        <taxon>Pterygota</taxon>
        <taxon>Palaeoptera</taxon>
        <taxon>Ephemeroptera</taxon>
        <taxon>Pisciforma</taxon>
        <taxon>Baetidae</taxon>
        <taxon>Cloeon</taxon>
    </lineage>
</organism>
<keyword evidence="6" id="KW-1185">Reference proteome</keyword>
<feature type="transmembrane region" description="Helical" evidence="3">
    <location>
        <begin position="760"/>
        <end position="784"/>
    </location>
</feature>
<keyword evidence="3" id="KW-0472">Membrane</keyword>
<dbReference type="Proteomes" id="UP000494165">
    <property type="component" value="Unassembled WGS sequence"/>
</dbReference>
<accession>A0A8S1CH43</accession>
<gene>
    <name evidence="5" type="ORF">CLODIP_2_CD08126</name>
</gene>
<dbReference type="FunFam" id="1.20.1250.20:FF:000320">
    <property type="entry name" value="Monocarboxylate transporter"/>
    <property type="match status" value="1"/>
</dbReference>
<dbReference type="PANTHER" id="PTHR11360:SF293">
    <property type="entry name" value="HERMES, ISOFORM A"/>
    <property type="match status" value="1"/>
</dbReference>
<feature type="transmembrane region" description="Helical" evidence="3">
    <location>
        <begin position="824"/>
        <end position="845"/>
    </location>
</feature>
<dbReference type="PANTHER" id="PTHR11360">
    <property type="entry name" value="MONOCARBOXYLATE TRANSPORTER"/>
    <property type="match status" value="1"/>
</dbReference>
<evidence type="ECO:0000256" key="2">
    <source>
        <dbReference type="SAM" id="MobiDB-lite"/>
    </source>
</evidence>
<dbReference type="Gene3D" id="1.20.1250.20">
    <property type="entry name" value="MFS general substrate transporter like domains"/>
    <property type="match status" value="2"/>
</dbReference>
<evidence type="ECO:0000313" key="5">
    <source>
        <dbReference type="EMBL" id="CAB3368236.1"/>
    </source>
</evidence>
<dbReference type="InterPro" id="IPR036259">
    <property type="entry name" value="MFS_trans_sf"/>
</dbReference>
<evidence type="ECO:0000256" key="3">
    <source>
        <dbReference type="SAM" id="Phobius"/>
    </source>
</evidence>
<feature type="transmembrane region" description="Helical" evidence="3">
    <location>
        <begin position="705"/>
        <end position="727"/>
    </location>
</feature>
<feature type="domain" description="Major facilitator superfamily (MFS) profile" evidence="4">
    <location>
        <begin position="667"/>
        <end position="861"/>
    </location>
</feature>
<dbReference type="InterPro" id="IPR050327">
    <property type="entry name" value="Proton-linked_MCT"/>
</dbReference>
<feature type="transmembrane region" description="Helical" evidence="3">
    <location>
        <begin position="291"/>
        <end position="309"/>
    </location>
</feature>
<feature type="transmembrane region" description="Helical" evidence="3">
    <location>
        <begin position="734"/>
        <end position="754"/>
    </location>
</feature>
<feature type="transmembrane region" description="Helical" evidence="3">
    <location>
        <begin position="380"/>
        <end position="401"/>
    </location>
</feature>
<dbReference type="AlphaFoldDB" id="A0A8S1CH43"/>
<evidence type="ECO:0000259" key="4">
    <source>
        <dbReference type="PROSITE" id="PS50850"/>
    </source>
</evidence>
<protein>
    <recommendedName>
        <fullName evidence="4">Major facilitator superfamily (MFS) profile domain-containing protein</fullName>
    </recommendedName>
</protein>
<feature type="transmembrane region" description="Helical" evidence="3">
    <location>
        <begin position="667"/>
        <end position="693"/>
    </location>
</feature>
<dbReference type="Pfam" id="PF07690">
    <property type="entry name" value="MFS_1"/>
    <property type="match status" value="2"/>
</dbReference>
<comment type="caution">
    <text evidence="5">The sequence shown here is derived from an EMBL/GenBank/DDBJ whole genome shotgun (WGS) entry which is preliminary data.</text>
</comment>
<evidence type="ECO:0000256" key="1">
    <source>
        <dbReference type="ARBA" id="ARBA00004141"/>
    </source>
</evidence>
<dbReference type="GO" id="GO:0008028">
    <property type="term" value="F:monocarboxylic acid transmembrane transporter activity"/>
    <property type="evidence" value="ECO:0007669"/>
    <property type="project" value="TreeGrafter"/>
</dbReference>
<reference evidence="5 6" key="1">
    <citation type="submission" date="2020-04" db="EMBL/GenBank/DDBJ databases">
        <authorList>
            <person name="Alioto T."/>
            <person name="Alioto T."/>
            <person name="Gomez Garrido J."/>
        </authorList>
    </citation>
    <scope>NUCLEOTIDE SEQUENCE [LARGE SCALE GENOMIC DNA]</scope>
</reference>
<keyword evidence="3" id="KW-1133">Transmembrane helix</keyword>
<comment type="subcellular location">
    <subcellularLocation>
        <location evidence="1">Membrane</location>
        <topology evidence="1">Multi-pass membrane protein</topology>
    </subcellularLocation>
</comment>
<proteinExistence type="predicted"/>
<dbReference type="GO" id="GO:0016020">
    <property type="term" value="C:membrane"/>
    <property type="evidence" value="ECO:0007669"/>
    <property type="project" value="UniProtKB-SubCell"/>
</dbReference>
<dbReference type="OrthoDB" id="6499973at2759"/>
<dbReference type="InterPro" id="IPR020846">
    <property type="entry name" value="MFS_dom"/>
</dbReference>
<sequence>MLEKKESGPLCVASRSSDEQPCWLDSEGEESGLLSCRLQLVESVMPPEIIYFDEMGDKCCISSSSNKSEEPVEEEPSNLILQEAGSQLMFPLEVAMQVDEEDEEAGRGCGSLPELPRVPSTASTAAYEQANKGPRAAQPPMVLGSAPAAPISISKGILHSSGSATKINRKNSQVCFRDDCEVDSPLLTPRQLSAGNQPPAPVPIKYADEDEYELVPPDGGWGWLVLAGSVLVNILVPGTVKSFGVLFVEFLEVFQASPAAAAWIPALCYFLYSSLGPVASVLSAKFSYRTVTILGGLFAAFGMILSYFANSIGYLYVSFGVLVGTGAGLAFPPGVFIVSSYFQKRRGLANGICISGSAIGSIILPPFLRHLLTNYGYRGAVLIMGGITFNVIVGALFYHPVKEHMKRVKKERPESEQDETTDAVAIQGNLETKPLAIQAVASSPQQLAVSQPISIPSIPNEAQSCHPQMLFYFEGSPEQDNGDWMAAQSASFLGPNIDKASVENSPSPLALRDVIEQQQGHEGKKLDWDFFSTLPPAKQRLLRLSLRPVHNQAVSATISGSSNLQHSLSRSFSSNVSLSSFRYISTVHHGSTLAALQQNPRDNEMFASTLTLKSVTKSCWESFGNCFSCFSRKKNKKTEKPPIDDDKEGSADSTTKLLDLSLLKDSLYLVILLSNSTNAIGYTNFIILLPAYAISLGCDKETASLLLSLVAALDLVGRIGGSALSDLHFMPRKYYYIGGLFLSGLILALLPLFAAAGYVYLAVACAIFGFGSGTYVGVTAVLFADMLGAERLASSFGISLFLNGVLQLLGPPVCGYALERLGNYSLIFTTLGIVLLVGAAMWGLIPLIERKRQRESEQAAV</sequence>
<feature type="transmembrane region" description="Helical" evidence="3">
    <location>
        <begin position="260"/>
        <end position="284"/>
    </location>
</feature>
<name>A0A8S1CH43_9INSE</name>
<keyword evidence="3" id="KW-0812">Transmembrane</keyword>
<dbReference type="EMBL" id="CADEPI010000036">
    <property type="protein sequence ID" value="CAB3368236.1"/>
    <property type="molecule type" value="Genomic_DNA"/>
</dbReference>
<feature type="transmembrane region" description="Helical" evidence="3">
    <location>
        <begin position="348"/>
        <end position="368"/>
    </location>
</feature>
<evidence type="ECO:0000313" key="6">
    <source>
        <dbReference type="Proteomes" id="UP000494165"/>
    </source>
</evidence>